<evidence type="ECO:0000256" key="4">
    <source>
        <dbReference type="ARBA" id="ARBA00023110"/>
    </source>
</evidence>
<dbReference type="AlphaFoldDB" id="A0A1H4AKN4"/>
<dbReference type="RefSeq" id="WP_091389862.1">
    <property type="nucleotide sequence ID" value="NZ_FNQO01000003.1"/>
</dbReference>
<evidence type="ECO:0000256" key="3">
    <source>
        <dbReference type="ARBA" id="ARBA00013194"/>
    </source>
</evidence>
<keyword evidence="4" id="KW-0413">Isomerase</keyword>
<dbReference type="EMBL" id="FNQO01000003">
    <property type="protein sequence ID" value="SEA36222.1"/>
    <property type="molecule type" value="Genomic_DNA"/>
</dbReference>
<dbReference type="InterPro" id="IPR050245">
    <property type="entry name" value="PrsA_foldase"/>
</dbReference>
<sequence>MSRGLLREPLLHFTLIGALLFGIDALFTDENTSRDEIIVSQSRIDHLAAVFERGWQRPPTAQELNGLVESYIREEVLYREALNMGLDRDDTVIRRRLRMKMEFLARDLIDAVEPGDEILQRYFHQHADKYRQAARFSFRQLYFDAGARESAAGDARSALAQLNAGAAAARFGDRHLLQAAYAGETAGRVDRLFGEGFAARLSELPRGRWAGPVQSAYGLHLVYIEAFTPQQAADFSTVRPQVLRDWQAQEQKNILQSQYEAYRSTYDVRIEGELRAESGEVALK</sequence>
<comment type="similarity">
    <text evidence="2">Belongs to the PpiC/parvulin rotamase family.</text>
</comment>
<evidence type="ECO:0000259" key="5">
    <source>
        <dbReference type="Pfam" id="PF13145"/>
    </source>
</evidence>
<feature type="domain" description="PpiC" evidence="5">
    <location>
        <begin position="116"/>
        <end position="240"/>
    </location>
</feature>
<keyword evidence="7" id="KW-1185">Reference proteome</keyword>
<dbReference type="InterPro" id="IPR000297">
    <property type="entry name" value="PPIase_PpiC"/>
</dbReference>
<accession>A0A1H4AKN4</accession>
<dbReference type="OrthoDB" id="196786at2"/>
<gene>
    <name evidence="6" type="ORF">SAMN05216562_2836</name>
</gene>
<proteinExistence type="inferred from homology"/>
<name>A0A1H4AKN4_9GAMM</name>
<dbReference type="PANTHER" id="PTHR47245:SF2">
    <property type="entry name" value="PEPTIDYL-PROLYL CIS-TRANS ISOMERASE HP_0175-RELATED"/>
    <property type="match status" value="1"/>
</dbReference>
<evidence type="ECO:0000313" key="6">
    <source>
        <dbReference type="EMBL" id="SEA36222.1"/>
    </source>
</evidence>
<evidence type="ECO:0000256" key="1">
    <source>
        <dbReference type="ARBA" id="ARBA00000971"/>
    </source>
</evidence>
<dbReference type="Pfam" id="PF13145">
    <property type="entry name" value="Rotamase_2"/>
    <property type="match status" value="1"/>
</dbReference>
<evidence type="ECO:0000256" key="2">
    <source>
        <dbReference type="ARBA" id="ARBA00007656"/>
    </source>
</evidence>
<protein>
    <recommendedName>
        <fullName evidence="3">peptidylprolyl isomerase</fullName>
        <ecNumber evidence="3">5.2.1.8</ecNumber>
    </recommendedName>
</protein>
<comment type="catalytic activity">
    <reaction evidence="1">
        <text>[protein]-peptidylproline (omega=180) = [protein]-peptidylproline (omega=0)</text>
        <dbReference type="Rhea" id="RHEA:16237"/>
        <dbReference type="Rhea" id="RHEA-COMP:10747"/>
        <dbReference type="Rhea" id="RHEA-COMP:10748"/>
        <dbReference type="ChEBI" id="CHEBI:83833"/>
        <dbReference type="ChEBI" id="CHEBI:83834"/>
        <dbReference type="EC" id="5.2.1.8"/>
    </reaction>
</comment>
<dbReference type="STRING" id="658218.SAMN05216562_2836"/>
<dbReference type="GO" id="GO:0003755">
    <property type="term" value="F:peptidyl-prolyl cis-trans isomerase activity"/>
    <property type="evidence" value="ECO:0007669"/>
    <property type="project" value="UniProtKB-KW"/>
</dbReference>
<reference evidence="7" key="1">
    <citation type="submission" date="2016-10" db="EMBL/GenBank/DDBJ databases">
        <authorList>
            <person name="Varghese N."/>
            <person name="Submissions S."/>
        </authorList>
    </citation>
    <scope>NUCLEOTIDE SEQUENCE [LARGE SCALE GENOMIC DNA]</scope>
    <source>
        <strain evidence="7">CGMCC 1.10657</strain>
    </source>
</reference>
<keyword evidence="4" id="KW-0697">Rotamase</keyword>
<organism evidence="6 7">
    <name type="scientific">Microbulbifer marinus</name>
    <dbReference type="NCBI Taxonomy" id="658218"/>
    <lineage>
        <taxon>Bacteria</taxon>
        <taxon>Pseudomonadati</taxon>
        <taxon>Pseudomonadota</taxon>
        <taxon>Gammaproteobacteria</taxon>
        <taxon>Cellvibrionales</taxon>
        <taxon>Microbulbiferaceae</taxon>
        <taxon>Microbulbifer</taxon>
    </lineage>
</organism>
<dbReference type="Proteomes" id="UP000198658">
    <property type="component" value="Unassembled WGS sequence"/>
</dbReference>
<dbReference type="EC" id="5.2.1.8" evidence="3"/>
<evidence type="ECO:0000313" key="7">
    <source>
        <dbReference type="Proteomes" id="UP000198658"/>
    </source>
</evidence>
<dbReference type="PANTHER" id="PTHR47245">
    <property type="entry name" value="PEPTIDYLPROLYL ISOMERASE"/>
    <property type="match status" value="1"/>
</dbReference>